<dbReference type="WBParaSite" id="PSAMB.scaffold4983size12978.g25644.t1">
    <property type="protein sequence ID" value="PSAMB.scaffold4983size12978.g25644.t1"/>
    <property type="gene ID" value="PSAMB.scaffold4983size12978.g25644"/>
</dbReference>
<dbReference type="AlphaFoldDB" id="A0A914WVB9"/>
<dbReference type="Proteomes" id="UP000887566">
    <property type="component" value="Unplaced"/>
</dbReference>
<evidence type="ECO:0000256" key="1">
    <source>
        <dbReference type="SAM" id="MobiDB-lite"/>
    </source>
</evidence>
<feature type="region of interest" description="Disordered" evidence="1">
    <location>
        <begin position="491"/>
        <end position="514"/>
    </location>
</feature>
<sequence length="514" mass="57877">MPMATPPTVFIWDYETSRVKDYQIAPLVRKVRDTVGQNVGRVYERAFLVCCDVRNLSSGTSRAINRIRNIDLVHVDSNQANAADEKIKQKLHQFDIDFRDEPGVIVLISGKAEVYAWKRCALRRMTMAELRNDEFGYFLSNMSRSGWQVILFHPPLVSKEFLDCVDYHHDMSRFIVQIDKDATITKPPSKDLQKDAGYLLVTNLPVNEMTCERMITHLHMATEDCFGTVTYYNQMTGEAVVTYYPAGNDTKGTTAVILAKNCKLVFGSGLNALAIKDPSAELARMKFTVQQVGVDGAIPHPGNWADHHPKPRSSRASSSVGTTDLISPSSGVSSLASTQHSSNGRVVRVEKLQTAPAEDDYEDESDYHLADDEYPPLPENKSNGQPCYAAAVKRQTPSVKHPNHPNNNLNGAPRDQAVSNSYRPYFQKPAMQCFHWDNPQHLNQGAYECKFWHPRERCRFYPNCMMGADACGYAHPFCGVYCECESSNRDAQKNHRLNPPSYIKNKQPETAVEE</sequence>
<name>A0A914WVB9_9BILA</name>
<feature type="compositionally biased region" description="Polar residues" evidence="1">
    <location>
        <begin position="314"/>
        <end position="344"/>
    </location>
</feature>
<evidence type="ECO:0000313" key="3">
    <source>
        <dbReference type="WBParaSite" id="PSAMB.scaffold4983size12978.g25644.t1"/>
    </source>
</evidence>
<accession>A0A914WVB9</accession>
<keyword evidence="2" id="KW-1185">Reference proteome</keyword>
<protein>
    <submittedName>
        <fullName evidence="3">C3H1-type domain-containing protein</fullName>
    </submittedName>
</protein>
<organism evidence="2 3">
    <name type="scientific">Plectus sambesii</name>
    <dbReference type="NCBI Taxonomy" id="2011161"/>
    <lineage>
        <taxon>Eukaryota</taxon>
        <taxon>Metazoa</taxon>
        <taxon>Ecdysozoa</taxon>
        <taxon>Nematoda</taxon>
        <taxon>Chromadorea</taxon>
        <taxon>Plectida</taxon>
        <taxon>Plectina</taxon>
        <taxon>Plectoidea</taxon>
        <taxon>Plectidae</taxon>
        <taxon>Plectus</taxon>
    </lineage>
</organism>
<proteinExistence type="predicted"/>
<evidence type="ECO:0000313" key="2">
    <source>
        <dbReference type="Proteomes" id="UP000887566"/>
    </source>
</evidence>
<feature type="region of interest" description="Disordered" evidence="1">
    <location>
        <begin position="298"/>
        <end position="414"/>
    </location>
</feature>
<reference evidence="3" key="1">
    <citation type="submission" date="2022-11" db="UniProtKB">
        <authorList>
            <consortium name="WormBaseParasite"/>
        </authorList>
    </citation>
    <scope>IDENTIFICATION</scope>
</reference>